<dbReference type="Proteomes" id="UP000570514">
    <property type="component" value="Unassembled WGS sequence"/>
</dbReference>
<dbReference type="InterPro" id="IPR007560">
    <property type="entry name" value="Restrct_endonuc_IV_Mrr"/>
</dbReference>
<evidence type="ECO:0000313" key="5">
    <source>
        <dbReference type="Proteomes" id="UP000570514"/>
    </source>
</evidence>
<reference evidence="4 5" key="1">
    <citation type="submission" date="2020-03" db="EMBL/GenBank/DDBJ databases">
        <title>Genomic Encyclopedia of Type Strains, Phase IV (KMG-IV): sequencing the most valuable type-strain genomes for metagenomic binning, comparative biology and taxonomic classification.</title>
        <authorList>
            <person name="Goeker M."/>
        </authorList>
    </citation>
    <scope>NUCLEOTIDE SEQUENCE [LARGE SCALE GENOMIC DNA]</scope>
    <source>
        <strain evidence="4 5">DSM 19867</strain>
    </source>
</reference>
<proteinExistence type="predicted"/>
<dbReference type="EMBL" id="JAASRM010000001">
    <property type="protein sequence ID" value="NIK89265.1"/>
    <property type="molecule type" value="Genomic_DNA"/>
</dbReference>
<feature type="domain" description="Restriction system protein Mrr-like N-terminal" evidence="3">
    <location>
        <begin position="6"/>
        <end position="90"/>
    </location>
</feature>
<protein>
    <submittedName>
        <fullName evidence="4">Restriction system protein</fullName>
    </submittedName>
</protein>
<dbReference type="GO" id="GO:0003677">
    <property type="term" value="F:DNA binding"/>
    <property type="evidence" value="ECO:0007669"/>
    <property type="project" value="InterPro"/>
</dbReference>
<evidence type="ECO:0000313" key="4">
    <source>
        <dbReference type="EMBL" id="NIK89265.1"/>
    </source>
</evidence>
<evidence type="ECO:0000259" key="2">
    <source>
        <dbReference type="Pfam" id="PF04471"/>
    </source>
</evidence>
<dbReference type="GO" id="GO:0009307">
    <property type="term" value="P:DNA restriction-modification system"/>
    <property type="evidence" value="ECO:0007669"/>
    <property type="project" value="InterPro"/>
</dbReference>
<feature type="domain" description="Restriction endonuclease type IV Mrr" evidence="2">
    <location>
        <begin position="162"/>
        <end position="283"/>
    </location>
</feature>
<dbReference type="Pfam" id="PF04471">
    <property type="entry name" value="Mrr_cat"/>
    <property type="match status" value="1"/>
</dbReference>
<dbReference type="InterPro" id="IPR025745">
    <property type="entry name" value="Mrr-like_N_dom"/>
</dbReference>
<keyword evidence="5" id="KW-1185">Reference proteome</keyword>
<evidence type="ECO:0000256" key="1">
    <source>
        <dbReference type="SAM" id="MobiDB-lite"/>
    </source>
</evidence>
<organism evidence="4 5">
    <name type="scientific">Rhizomicrobium palustre</name>
    <dbReference type="NCBI Taxonomy" id="189966"/>
    <lineage>
        <taxon>Bacteria</taxon>
        <taxon>Pseudomonadati</taxon>
        <taxon>Pseudomonadota</taxon>
        <taxon>Alphaproteobacteria</taxon>
        <taxon>Micropepsales</taxon>
        <taxon>Micropepsaceae</taxon>
        <taxon>Rhizomicrobium</taxon>
    </lineage>
</organism>
<name>A0A846N1C3_9PROT</name>
<dbReference type="InterPro" id="IPR011335">
    <property type="entry name" value="Restrct_endonuc-II-like"/>
</dbReference>
<dbReference type="PANTHER" id="PTHR30015">
    <property type="entry name" value="MRR RESTRICTION SYSTEM PROTEIN"/>
    <property type="match status" value="1"/>
</dbReference>
<dbReference type="PANTHER" id="PTHR30015:SF7">
    <property type="entry name" value="TYPE IV METHYL-DIRECTED RESTRICTION ENZYME ECOKMRR"/>
    <property type="match status" value="1"/>
</dbReference>
<sequence length="310" mass="34578">MPIPDYQTLMLPILRLSSEAEKSVSDVESEIADQFRLSEDDRNELLPSGKQRVFHNRLHWAKFYLSKAGLMSIPRRGRFIATEAGKELLRRGIDKIDLRLLLEIPSFKEFYRPDTATAAEPSSNAQEITSNTDSAQTPEEEIDTAHKKLTLALRAELLDRISRNSPAFFEQTIVDLLVAMGYGGSHKDAAQQLGRTGDGGVDGVVNEDRLGLDRVYIQAKRYAAGSTVGRPDVQAFVGSLVGFGATKGVFVTTSSFSTQARDYAKHLTQRVILIDGTTLADLMIEHNVGVRINRKIEFKRIDEDFFVDED</sequence>
<dbReference type="RefSeq" id="WP_167083369.1">
    <property type="nucleotide sequence ID" value="NZ_BAAADC010000001.1"/>
</dbReference>
<feature type="region of interest" description="Disordered" evidence="1">
    <location>
        <begin position="117"/>
        <end position="140"/>
    </location>
</feature>
<accession>A0A846N1C3</accession>
<comment type="caution">
    <text evidence="4">The sequence shown here is derived from an EMBL/GenBank/DDBJ whole genome shotgun (WGS) entry which is preliminary data.</text>
</comment>
<evidence type="ECO:0000259" key="3">
    <source>
        <dbReference type="Pfam" id="PF14338"/>
    </source>
</evidence>
<dbReference type="GO" id="GO:0015666">
    <property type="term" value="F:restriction endodeoxyribonuclease activity"/>
    <property type="evidence" value="ECO:0007669"/>
    <property type="project" value="TreeGrafter"/>
</dbReference>
<dbReference type="InterPro" id="IPR011856">
    <property type="entry name" value="tRNA_endonuc-like_dom_sf"/>
</dbReference>
<dbReference type="InterPro" id="IPR052906">
    <property type="entry name" value="Type_IV_Methyl-Rstrct_Enzyme"/>
</dbReference>
<dbReference type="AlphaFoldDB" id="A0A846N1C3"/>
<dbReference type="Pfam" id="PF14338">
    <property type="entry name" value="Mrr_N"/>
    <property type="match status" value="1"/>
</dbReference>
<gene>
    <name evidence="4" type="ORF">FHS83_002583</name>
</gene>
<dbReference type="SUPFAM" id="SSF52980">
    <property type="entry name" value="Restriction endonuclease-like"/>
    <property type="match status" value="1"/>
</dbReference>
<feature type="compositionally biased region" description="Polar residues" evidence="1">
    <location>
        <begin position="120"/>
        <end position="137"/>
    </location>
</feature>
<dbReference type="Gene3D" id="3.40.1350.10">
    <property type="match status" value="1"/>
</dbReference>